<evidence type="ECO:0000256" key="1">
    <source>
        <dbReference type="SAM" id="Phobius"/>
    </source>
</evidence>
<dbReference type="InterPro" id="IPR018702">
    <property type="entry name" value="DUF2207"/>
</dbReference>
<evidence type="ECO:0000313" key="5">
    <source>
        <dbReference type="EMBL" id="TGD25033.1"/>
    </source>
</evidence>
<sequence length="589" mass="65647">MKKLVGFFMALCGIAFLFLTPTTVKADEYSIEKYRVNVDVLKDGDAQITQKITYDFQGDFHGVYYNQDLRGIKGAGDPEVFVDIGGGDKKLTPSDSGKNNTFKVTRTKDAMRMKVYHTVDSASITFTYKYKLFGVITNYRDTAELNWKIIGNGWDNELKDIKLNINFPDKNISQLRAWTHGPLNGYTKVDRKKGRVVITLDELAENTSVESHIIFPKAVTSANKNFVDADKKASIMNDEKKLAQEANAKRRQKSVIYGVLMAIGVLLILGIYWYQYIKIKKHPGNKHQIPTPLHHFFDEPPFAPSFTKVLLDKSKQADSLSLTADLLNEAGYGRMKIDKIGKDFKVTALKPVTNEFYKYLFETIGDGTSFRLKQIRSYAKKNNDEVDDRFNKWADDAASGREKYLDLKNLAIVKNFRGAVVGIDIIIVIMFVISMLLSNHLAISLTTLLVLGVIAWIPYFFVKKQITAYTDQGEIEINQIRAFKRMLEDIDDIKMAEVGDLILWERFLPYAVVFGVSDRVIKALRINFGVEAVNGSGIMLYYVGSNSFASRHNQGFQSAFTGALGAGGSGGFSGGSSGGFGGGSGGGAF</sequence>
<protein>
    <submittedName>
        <fullName evidence="5">DUF2207 domain-containing protein</fullName>
    </submittedName>
</protein>
<dbReference type="OrthoDB" id="2138002at2"/>
<keyword evidence="1" id="KW-1133">Transmembrane helix</keyword>
<feature type="transmembrane region" description="Helical" evidence="1">
    <location>
        <begin position="255"/>
        <end position="274"/>
    </location>
</feature>
<feature type="domain" description="Predicted membrane protein YciQ-like C-terminal" evidence="4">
    <location>
        <begin position="296"/>
        <end position="524"/>
    </location>
</feature>
<dbReference type="Proteomes" id="UP000298021">
    <property type="component" value="Unassembled WGS sequence"/>
</dbReference>
<dbReference type="EMBL" id="RKLY01000002">
    <property type="protein sequence ID" value="TGD25033.1"/>
    <property type="molecule type" value="Genomic_DNA"/>
</dbReference>
<proteinExistence type="predicted"/>
<keyword evidence="1" id="KW-0812">Transmembrane</keyword>
<feature type="chain" id="PRO_5021492941" evidence="2">
    <location>
        <begin position="27"/>
        <end position="589"/>
    </location>
</feature>
<feature type="transmembrane region" description="Helical" evidence="1">
    <location>
        <begin position="443"/>
        <end position="462"/>
    </location>
</feature>
<name>A0A4Z0JPR9_9LACO</name>
<accession>A0A4Z0JPR9</accession>
<dbReference type="Pfam" id="PF20990">
    <property type="entry name" value="DUF2207_C"/>
    <property type="match status" value="1"/>
</dbReference>
<keyword evidence="1" id="KW-0472">Membrane</keyword>
<gene>
    <name evidence="5" type="ORF">EGT49_00845</name>
</gene>
<feature type="domain" description="DUF2207" evidence="3">
    <location>
        <begin position="30"/>
        <end position="215"/>
    </location>
</feature>
<dbReference type="RefSeq" id="WP_135371069.1">
    <property type="nucleotide sequence ID" value="NZ_RKLY01000002.1"/>
</dbReference>
<dbReference type="AlphaFoldDB" id="A0A4Z0JPR9"/>
<feature type="signal peptide" evidence="2">
    <location>
        <begin position="1"/>
        <end position="26"/>
    </location>
</feature>
<evidence type="ECO:0000256" key="2">
    <source>
        <dbReference type="SAM" id="SignalP"/>
    </source>
</evidence>
<reference evidence="5 6" key="1">
    <citation type="submission" date="2018-10" db="EMBL/GenBank/DDBJ databases">
        <title>Lactobacillus sp. R7 and Lactobacillus sp. R19 isolated from fermented mustard green product of Taiwan.</title>
        <authorList>
            <person name="Lin S.-T."/>
        </authorList>
    </citation>
    <scope>NUCLEOTIDE SEQUENCE [LARGE SCALE GENOMIC DNA]</scope>
    <source>
        <strain evidence="5 6">BCRC 81127</strain>
    </source>
</reference>
<evidence type="ECO:0000313" key="6">
    <source>
        <dbReference type="Proteomes" id="UP000298021"/>
    </source>
</evidence>
<comment type="caution">
    <text evidence="5">The sequence shown here is derived from an EMBL/GenBank/DDBJ whole genome shotgun (WGS) entry which is preliminary data.</text>
</comment>
<keyword evidence="2" id="KW-0732">Signal</keyword>
<dbReference type="InterPro" id="IPR048389">
    <property type="entry name" value="YciQ-like_C"/>
</dbReference>
<keyword evidence="6" id="KW-1185">Reference proteome</keyword>
<evidence type="ECO:0000259" key="3">
    <source>
        <dbReference type="Pfam" id="PF09972"/>
    </source>
</evidence>
<dbReference type="Pfam" id="PF09972">
    <property type="entry name" value="DUF2207"/>
    <property type="match status" value="1"/>
</dbReference>
<evidence type="ECO:0000259" key="4">
    <source>
        <dbReference type="Pfam" id="PF20990"/>
    </source>
</evidence>
<feature type="transmembrane region" description="Helical" evidence="1">
    <location>
        <begin position="418"/>
        <end position="437"/>
    </location>
</feature>
<organism evidence="5 6">
    <name type="scientific">Companilactobacillus suantsaicola</name>
    <dbReference type="NCBI Taxonomy" id="2487723"/>
    <lineage>
        <taxon>Bacteria</taxon>
        <taxon>Bacillati</taxon>
        <taxon>Bacillota</taxon>
        <taxon>Bacilli</taxon>
        <taxon>Lactobacillales</taxon>
        <taxon>Lactobacillaceae</taxon>
        <taxon>Companilactobacillus</taxon>
    </lineage>
</organism>